<name>A0ABD3KLY2_EUCGL</name>
<accession>A0ABD3KLY2</accession>
<keyword evidence="3" id="KW-1185">Reference proteome</keyword>
<organism evidence="2 3">
    <name type="scientific">Eucalyptus globulus</name>
    <name type="common">Tasmanian blue gum</name>
    <dbReference type="NCBI Taxonomy" id="34317"/>
    <lineage>
        <taxon>Eukaryota</taxon>
        <taxon>Viridiplantae</taxon>
        <taxon>Streptophyta</taxon>
        <taxon>Embryophyta</taxon>
        <taxon>Tracheophyta</taxon>
        <taxon>Spermatophyta</taxon>
        <taxon>Magnoliopsida</taxon>
        <taxon>eudicotyledons</taxon>
        <taxon>Gunneridae</taxon>
        <taxon>Pentapetalae</taxon>
        <taxon>rosids</taxon>
        <taxon>malvids</taxon>
        <taxon>Myrtales</taxon>
        <taxon>Myrtaceae</taxon>
        <taxon>Myrtoideae</taxon>
        <taxon>Eucalypteae</taxon>
        <taxon>Eucalyptus</taxon>
    </lineage>
</organism>
<evidence type="ECO:0000313" key="3">
    <source>
        <dbReference type="Proteomes" id="UP001634007"/>
    </source>
</evidence>
<feature type="region of interest" description="Disordered" evidence="1">
    <location>
        <begin position="49"/>
        <end position="75"/>
    </location>
</feature>
<reference evidence="2 3" key="1">
    <citation type="submission" date="2024-11" db="EMBL/GenBank/DDBJ databases">
        <title>Chromosome-level genome assembly of Eucalyptus globulus Labill. provides insights into its genome evolution.</title>
        <authorList>
            <person name="Li X."/>
        </authorList>
    </citation>
    <scope>NUCLEOTIDE SEQUENCE [LARGE SCALE GENOMIC DNA]</scope>
    <source>
        <strain evidence="2">CL2024</strain>
        <tissue evidence="2">Fresh tender leaves</tissue>
    </source>
</reference>
<dbReference type="EMBL" id="JBJKBG010000005">
    <property type="protein sequence ID" value="KAL3739193.1"/>
    <property type="molecule type" value="Genomic_DNA"/>
</dbReference>
<feature type="compositionally biased region" description="Gly residues" evidence="1">
    <location>
        <begin position="57"/>
        <end position="75"/>
    </location>
</feature>
<comment type="caution">
    <text evidence="2">The sequence shown here is derived from an EMBL/GenBank/DDBJ whole genome shotgun (WGS) entry which is preliminary data.</text>
</comment>
<evidence type="ECO:0000313" key="2">
    <source>
        <dbReference type="EMBL" id="KAL3739193.1"/>
    </source>
</evidence>
<evidence type="ECO:0000256" key="1">
    <source>
        <dbReference type="SAM" id="MobiDB-lite"/>
    </source>
</evidence>
<gene>
    <name evidence="2" type="ORF">ACJRO7_020574</name>
</gene>
<feature type="region of interest" description="Disordered" evidence="1">
    <location>
        <begin position="94"/>
        <end position="136"/>
    </location>
</feature>
<proteinExistence type="predicted"/>
<dbReference type="AlphaFoldDB" id="A0ABD3KLY2"/>
<sequence length="136" mass="13959">MAASLAPSPKALREFRGFLLLHRQLESAAPMENFKSFLMEDQIWPAPARGPPAGAAIPGGGAAAASPGGDGGGVEVQGVRREAEEEEIGVAAAAAAAVPPPVPAHGVRAEPPRLPGGHRAPARDNVGRRRNGRKRA</sequence>
<dbReference type="Proteomes" id="UP001634007">
    <property type="component" value="Unassembled WGS sequence"/>
</dbReference>
<protein>
    <submittedName>
        <fullName evidence="2">Uncharacterized protein</fullName>
    </submittedName>
</protein>